<accession>K0T0Y7</accession>
<keyword evidence="3" id="KW-1185">Reference proteome</keyword>
<evidence type="ECO:0000256" key="1">
    <source>
        <dbReference type="SAM" id="MobiDB-lite"/>
    </source>
</evidence>
<evidence type="ECO:0000313" key="2">
    <source>
        <dbReference type="EMBL" id="EJK70859.1"/>
    </source>
</evidence>
<protein>
    <submittedName>
        <fullName evidence="2">Uncharacterized protein</fullName>
    </submittedName>
</protein>
<sequence length="255" mass="28514">MVFVSMAELRDRFEALLQVESTVYCVFDNYLTEYVDHGLSSSRNAAWRTEYISELLRPVHVYAPFHRGCSGVQAYRRDEPVSFHQDFSRRWEVRRCGVVLGALSWRLQRSRDRRNRAVDVESSQLEGGKHLQQLSRRSAVLTILNYLFSWIETQAPTHTATVFGVDGHPPAEGGVDVFSARPVREDQVHIGGQPHGSVLLRKDAIERRGGGVHRGAVVSLPPELGDGARSRPLHTTPALGREDRHLLGGAASAAR</sequence>
<evidence type="ECO:0000313" key="3">
    <source>
        <dbReference type="Proteomes" id="UP000266841"/>
    </source>
</evidence>
<dbReference type="Proteomes" id="UP000266841">
    <property type="component" value="Unassembled WGS sequence"/>
</dbReference>
<dbReference type="EMBL" id="AGNL01007957">
    <property type="protein sequence ID" value="EJK70859.1"/>
    <property type="molecule type" value="Genomic_DNA"/>
</dbReference>
<dbReference type="AlphaFoldDB" id="K0T0Y7"/>
<feature type="region of interest" description="Disordered" evidence="1">
    <location>
        <begin position="216"/>
        <end position="255"/>
    </location>
</feature>
<gene>
    <name evidence="2" type="ORF">THAOC_07748</name>
</gene>
<organism evidence="2 3">
    <name type="scientific">Thalassiosira oceanica</name>
    <name type="common">Marine diatom</name>
    <dbReference type="NCBI Taxonomy" id="159749"/>
    <lineage>
        <taxon>Eukaryota</taxon>
        <taxon>Sar</taxon>
        <taxon>Stramenopiles</taxon>
        <taxon>Ochrophyta</taxon>
        <taxon>Bacillariophyta</taxon>
        <taxon>Coscinodiscophyceae</taxon>
        <taxon>Thalassiosirophycidae</taxon>
        <taxon>Thalassiosirales</taxon>
        <taxon>Thalassiosiraceae</taxon>
        <taxon>Thalassiosira</taxon>
    </lineage>
</organism>
<name>K0T0Y7_THAOC</name>
<reference evidence="2 3" key="1">
    <citation type="journal article" date="2012" name="Genome Biol.">
        <title>Genome and low-iron response of an oceanic diatom adapted to chronic iron limitation.</title>
        <authorList>
            <person name="Lommer M."/>
            <person name="Specht M."/>
            <person name="Roy A.S."/>
            <person name="Kraemer L."/>
            <person name="Andreson R."/>
            <person name="Gutowska M.A."/>
            <person name="Wolf J."/>
            <person name="Bergner S.V."/>
            <person name="Schilhabel M.B."/>
            <person name="Klostermeier U.C."/>
            <person name="Beiko R.G."/>
            <person name="Rosenstiel P."/>
            <person name="Hippler M."/>
            <person name="Laroche J."/>
        </authorList>
    </citation>
    <scope>NUCLEOTIDE SEQUENCE [LARGE SCALE GENOMIC DNA]</scope>
    <source>
        <strain evidence="2 3">CCMP1005</strain>
    </source>
</reference>
<proteinExistence type="predicted"/>
<comment type="caution">
    <text evidence="2">The sequence shown here is derived from an EMBL/GenBank/DDBJ whole genome shotgun (WGS) entry which is preliminary data.</text>
</comment>